<dbReference type="InterPro" id="IPR022292">
    <property type="entry name" value="CHP03843"/>
</dbReference>
<gene>
    <name evidence="1" type="ORF">AVDCRST_MAG24-444</name>
</gene>
<dbReference type="AlphaFoldDB" id="A0A6J4L565"/>
<accession>A0A6J4L565</accession>
<protein>
    <recommendedName>
        <fullName evidence="2">SCO1664 family protein</fullName>
    </recommendedName>
</protein>
<dbReference type="EMBL" id="CADCUF010000058">
    <property type="protein sequence ID" value="CAA9323314.1"/>
    <property type="molecule type" value="Genomic_DNA"/>
</dbReference>
<dbReference type="NCBIfam" id="TIGR03843">
    <property type="entry name" value="SCO1664 family protein"/>
    <property type="match status" value="1"/>
</dbReference>
<evidence type="ECO:0008006" key="2">
    <source>
        <dbReference type="Google" id="ProtNLM"/>
    </source>
</evidence>
<evidence type="ECO:0000313" key="1">
    <source>
        <dbReference type="EMBL" id="CAA9323314.1"/>
    </source>
</evidence>
<organism evidence="1">
    <name type="scientific">uncultured Nocardioidaceae bacterium</name>
    <dbReference type="NCBI Taxonomy" id="253824"/>
    <lineage>
        <taxon>Bacteria</taxon>
        <taxon>Bacillati</taxon>
        <taxon>Actinomycetota</taxon>
        <taxon>Actinomycetes</taxon>
        <taxon>Propionibacteriales</taxon>
        <taxon>Nocardioidaceae</taxon>
        <taxon>environmental samples</taxon>
    </lineage>
</organism>
<sequence length="283" mass="30604">MVPGQPPHATAEVQRTLATGELALRGRIMPASNATFFGEAVLDDVRVSCVYKPVAGERPLWDFPSRTLAKRERAAYLVSEALGWDVVPLTVLREGPHGLGMVQLWCEPAEAVDLDPVDLCPTGEVPDGWLHVLDATDGSGEDVALVHEDSPALRRMAVFDAVVNNADRKGGHVLAMADGHRYGVDHGVSFHVEDKLRTVLWGWAGERLDPEDRVAVASMGERLRDPEADPALGGAEPGLAASLRELLDPEEVATLARRCLLLARKGRMPVPSGAWPSIPWPAF</sequence>
<proteinExistence type="predicted"/>
<reference evidence="1" key="1">
    <citation type="submission" date="2020-02" db="EMBL/GenBank/DDBJ databases">
        <authorList>
            <person name="Meier V. D."/>
        </authorList>
    </citation>
    <scope>NUCLEOTIDE SEQUENCE</scope>
    <source>
        <strain evidence="1">AVDCRST_MAG24</strain>
    </source>
</reference>
<name>A0A6J4L565_9ACTN</name>